<gene>
    <name evidence="1" type="ORF">CROQUDRAFT_41158</name>
</gene>
<evidence type="ECO:0000313" key="2">
    <source>
        <dbReference type="Proteomes" id="UP000886653"/>
    </source>
</evidence>
<dbReference type="GO" id="GO:0048189">
    <property type="term" value="C:Lid2 complex"/>
    <property type="evidence" value="ECO:0007669"/>
    <property type="project" value="TreeGrafter"/>
</dbReference>
<keyword evidence="2" id="KW-1185">Reference proteome</keyword>
<dbReference type="GO" id="GO:0004842">
    <property type="term" value="F:ubiquitin-protein transferase activity"/>
    <property type="evidence" value="ECO:0007669"/>
    <property type="project" value="TreeGrafter"/>
</dbReference>
<dbReference type="PANTHER" id="PTHR47672:SF1">
    <property type="entry name" value="E3 UBIQUITIN-PROTEIN LIGASE SNT2"/>
    <property type="match status" value="1"/>
</dbReference>
<reference evidence="1" key="1">
    <citation type="submission" date="2013-11" db="EMBL/GenBank/DDBJ databases">
        <title>Genome sequence of the fusiform rust pathogen reveals effectors for host alternation and coevolution with pine.</title>
        <authorList>
            <consortium name="DOE Joint Genome Institute"/>
            <person name="Smith K."/>
            <person name="Pendleton A."/>
            <person name="Kubisiak T."/>
            <person name="Anderson C."/>
            <person name="Salamov A."/>
            <person name="Aerts A."/>
            <person name="Riley R."/>
            <person name="Clum A."/>
            <person name="Lindquist E."/>
            <person name="Ence D."/>
            <person name="Campbell M."/>
            <person name="Kronenberg Z."/>
            <person name="Feau N."/>
            <person name="Dhillon B."/>
            <person name="Hamelin R."/>
            <person name="Burleigh J."/>
            <person name="Smith J."/>
            <person name="Yandell M."/>
            <person name="Nelson C."/>
            <person name="Grigoriev I."/>
            <person name="Davis J."/>
        </authorList>
    </citation>
    <scope>NUCLEOTIDE SEQUENCE</scope>
    <source>
        <strain evidence="1">G11</strain>
    </source>
</reference>
<organism evidence="1 2">
    <name type="scientific">Cronartium quercuum f. sp. fusiforme G11</name>
    <dbReference type="NCBI Taxonomy" id="708437"/>
    <lineage>
        <taxon>Eukaryota</taxon>
        <taxon>Fungi</taxon>
        <taxon>Dikarya</taxon>
        <taxon>Basidiomycota</taxon>
        <taxon>Pucciniomycotina</taxon>
        <taxon>Pucciniomycetes</taxon>
        <taxon>Pucciniales</taxon>
        <taxon>Coleosporiaceae</taxon>
        <taxon>Cronartium</taxon>
    </lineage>
</organism>
<sequence>VTAVIQTDNEATGTLRTVEGWPFRYYGQYTEPASILDPFDSPFLYTAPRLGPRYQTNVPDDPSAKFVPFVIPANRVGRPCKGEKRARDGTPANLQNLEPEVELTRGGDETVDVISTPEQFVDGEFSSIINTLGQYIDQVRSLQLFKTVGVSLLDLALVTHRESGSYMEAFEKIKGLGPKSMGFVNWSESESHRIDQAVQDLGEDMRGMLKHFPKKTSSDIARFYYMFKGHKFPEPSAHDSRVAASTSELPDENMSILPAPSPKRPYLCVVCETRTSTTWRRCPDALMAGATQAKKCICDDCHSRWRRYGLHHVPVAEQEDSKRLSSSFIICIVPIPYPLNNGHLDSYSKRAKDKGS</sequence>
<protein>
    <submittedName>
        <fullName evidence="1">Uncharacterized protein</fullName>
    </submittedName>
</protein>
<feature type="non-terminal residue" evidence="1">
    <location>
        <position position="1"/>
    </location>
</feature>
<accession>A0A9P6NQV8</accession>
<dbReference type="PANTHER" id="PTHR47672">
    <property type="entry name" value="E3 UBIQUITIN-PROTEIN LIGASE SNT2"/>
    <property type="match status" value="1"/>
</dbReference>
<dbReference type="EMBL" id="MU167235">
    <property type="protein sequence ID" value="KAG0148593.1"/>
    <property type="molecule type" value="Genomic_DNA"/>
</dbReference>
<dbReference type="InterPro" id="IPR029617">
    <property type="entry name" value="Snt2"/>
</dbReference>
<dbReference type="AlphaFoldDB" id="A0A9P6NQV8"/>
<evidence type="ECO:0000313" key="1">
    <source>
        <dbReference type="EMBL" id="KAG0148593.1"/>
    </source>
</evidence>
<name>A0A9P6NQV8_9BASI</name>
<proteinExistence type="predicted"/>
<dbReference type="GO" id="GO:0036205">
    <property type="term" value="P:histone catabolic process"/>
    <property type="evidence" value="ECO:0007669"/>
    <property type="project" value="TreeGrafter"/>
</dbReference>
<comment type="caution">
    <text evidence="1">The sequence shown here is derived from an EMBL/GenBank/DDBJ whole genome shotgun (WGS) entry which is preliminary data.</text>
</comment>
<dbReference type="OrthoDB" id="336088at2759"/>
<dbReference type="Proteomes" id="UP000886653">
    <property type="component" value="Unassembled WGS sequence"/>
</dbReference>